<keyword evidence="12" id="KW-1185">Reference proteome</keyword>
<dbReference type="InterPro" id="IPR019775">
    <property type="entry name" value="WD40_repeat_CS"/>
</dbReference>
<dbReference type="PROSITE" id="PS00678">
    <property type="entry name" value="WD_REPEATS_1"/>
    <property type="match status" value="1"/>
</dbReference>
<dbReference type="STRING" id="8153.ENSHBUP00000011303"/>
<proteinExistence type="predicted"/>
<dbReference type="SUPFAM" id="SSF50978">
    <property type="entry name" value="WD40 repeat-like"/>
    <property type="match status" value="1"/>
</dbReference>
<keyword evidence="4" id="KW-0677">Repeat</keyword>
<evidence type="ECO:0000256" key="6">
    <source>
        <dbReference type="ARBA" id="ARBA00023212"/>
    </source>
</evidence>
<feature type="compositionally biased region" description="Acidic residues" evidence="10">
    <location>
        <begin position="306"/>
        <end position="315"/>
    </location>
</feature>
<dbReference type="PANTHER" id="PTHR14885">
    <property type="entry name" value="CILIA- AND FLAGELLA-ASSOCIATED PROTEIN 43-RELATED"/>
    <property type="match status" value="1"/>
</dbReference>
<protein>
    <submittedName>
        <fullName evidence="11">Uncharacterized protein</fullName>
    </submittedName>
</protein>
<dbReference type="PROSITE" id="PS50082">
    <property type="entry name" value="WD_REPEATS_2"/>
    <property type="match status" value="2"/>
</dbReference>
<reference evidence="11" key="2">
    <citation type="submission" date="2025-09" db="UniProtKB">
        <authorList>
            <consortium name="Ensembl"/>
        </authorList>
    </citation>
    <scope>IDENTIFICATION</scope>
</reference>
<evidence type="ECO:0000256" key="3">
    <source>
        <dbReference type="ARBA" id="ARBA00022574"/>
    </source>
</evidence>
<evidence type="ECO:0000256" key="9">
    <source>
        <dbReference type="SAM" id="Coils"/>
    </source>
</evidence>
<dbReference type="SMART" id="SM00320">
    <property type="entry name" value="WD40"/>
    <property type="match status" value="2"/>
</dbReference>
<dbReference type="AlphaFoldDB" id="A0A3Q2VSH4"/>
<keyword evidence="2" id="KW-0963">Cytoplasm</keyword>
<evidence type="ECO:0000256" key="1">
    <source>
        <dbReference type="ARBA" id="ARBA00004430"/>
    </source>
</evidence>
<keyword evidence="3 8" id="KW-0853">WD repeat</keyword>
<dbReference type="InterPro" id="IPR015943">
    <property type="entry name" value="WD40/YVTN_repeat-like_dom_sf"/>
</dbReference>
<dbReference type="InterPro" id="IPR001680">
    <property type="entry name" value="WD40_rpt"/>
</dbReference>
<keyword evidence="5 9" id="KW-0175">Coiled coil</keyword>
<reference evidence="11" key="1">
    <citation type="submission" date="2025-08" db="UniProtKB">
        <authorList>
            <consortium name="Ensembl"/>
        </authorList>
    </citation>
    <scope>IDENTIFICATION</scope>
</reference>
<name>A0A3Q2VSH4_HAPBU</name>
<feature type="repeat" description="WD" evidence="8">
    <location>
        <begin position="197"/>
        <end position="230"/>
    </location>
</feature>
<evidence type="ECO:0000256" key="10">
    <source>
        <dbReference type="SAM" id="MobiDB-lite"/>
    </source>
</evidence>
<organism evidence="11 12">
    <name type="scientific">Haplochromis burtoni</name>
    <name type="common">Burton's mouthbrooder</name>
    <name type="synonym">Chromis burtoni</name>
    <dbReference type="NCBI Taxonomy" id="8153"/>
    <lineage>
        <taxon>Eukaryota</taxon>
        <taxon>Metazoa</taxon>
        <taxon>Chordata</taxon>
        <taxon>Craniata</taxon>
        <taxon>Vertebrata</taxon>
        <taxon>Euteleostomi</taxon>
        <taxon>Actinopterygii</taxon>
        <taxon>Neopterygii</taxon>
        <taxon>Teleostei</taxon>
        <taxon>Neoteleostei</taxon>
        <taxon>Acanthomorphata</taxon>
        <taxon>Ovalentaria</taxon>
        <taxon>Cichlomorphae</taxon>
        <taxon>Cichliformes</taxon>
        <taxon>Cichlidae</taxon>
        <taxon>African cichlids</taxon>
        <taxon>Pseudocrenilabrinae</taxon>
        <taxon>Haplochromini</taxon>
        <taxon>Haplochromis</taxon>
    </lineage>
</organism>
<evidence type="ECO:0000256" key="5">
    <source>
        <dbReference type="ARBA" id="ARBA00023054"/>
    </source>
</evidence>
<evidence type="ECO:0000256" key="7">
    <source>
        <dbReference type="ARBA" id="ARBA00023273"/>
    </source>
</evidence>
<keyword evidence="6" id="KW-0206">Cytoskeleton</keyword>
<sequence length="446" mass="50302">EDGQLMTIGSDGVVRVWDFERINTADSNSDGIRFEMEPNNELVVGRNVCLSSVVRRSSLPHSFVWFAQDSNGAIWKLDLSFTNTSPDPECLFSFHGGMIQGLDVSKKSHLMATTTLDCSVKVFDFLAKRELTTRRFNQGGTALCWAPAKVSQSGGLLVTGFENGVVRLLELYNPQRLQTITGQSPEGDAELRLRQPFKPHDAAVTAVAYERNGEILATGSADCTVFFFTVGENYNPIGFIHVPEPVKALEWSPHSHVSSVFNHCCCECEGPDLREEDFARNKAIKEEKKKKAKEERLKDTKKLDVEQEEEKEEKEELPPIYIPDPPSPLCCGFYSQPGHFWLSMVLSSFLSSNFLMSPCSSLEMAKQKLQNDQLQKEAELKVSEKQKNLSELQKKFKKVLNDNQNLSEHIRLKPEVQMQIWDVYVCTIPELGNSAALPLKLRFNEM</sequence>
<evidence type="ECO:0000313" key="11">
    <source>
        <dbReference type="Ensembl" id="ENSHBUP00000011303.1"/>
    </source>
</evidence>
<dbReference type="GO" id="GO:0005930">
    <property type="term" value="C:axoneme"/>
    <property type="evidence" value="ECO:0007669"/>
    <property type="project" value="UniProtKB-SubCell"/>
</dbReference>
<feature type="region of interest" description="Disordered" evidence="10">
    <location>
        <begin position="289"/>
        <end position="319"/>
    </location>
</feature>
<dbReference type="GeneTree" id="ENSGT00940000161555"/>
<comment type="subcellular location">
    <subcellularLocation>
        <location evidence="1">Cytoplasm</location>
        <location evidence="1">Cytoskeleton</location>
        <location evidence="1">Cilium axoneme</location>
    </subcellularLocation>
</comment>
<feature type="compositionally biased region" description="Basic and acidic residues" evidence="10">
    <location>
        <begin position="289"/>
        <end position="305"/>
    </location>
</feature>
<evidence type="ECO:0000256" key="4">
    <source>
        <dbReference type="ARBA" id="ARBA00022737"/>
    </source>
</evidence>
<dbReference type="Pfam" id="PF00400">
    <property type="entry name" value="WD40"/>
    <property type="match status" value="2"/>
</dbReference>
<dbReference type="Proteomes" id="UP000264840">
    <property type="component" value="Unplaced"/>
</dbReference>
<feature type="repeat" description="WD" evidence="8">
    <location>
        <begin position="1"/>
        <end position="27"/>
    </location>
</feature>
<dbReference type="GO" id="GO:0003341">
    <property type="term" value="P:cilium movement"/>
    <property type="evidence" value="ECO:0007669"/>
    <property type="project" value="UniProtKB-ARBA"/>
</dbReference>
<dbReference type="Ensembl" id="ENSHBUT00000018448.1">
    <property type="protein sequence ID" value="ENSHBUP00000011303.1"/>
    <property type="gene ID" value="ENSHBUG00000012942.1"/>
</dbReference>
<feature type="coiled-coil region" evidence="9">
    <location>
        <begin position="364"/>
        <end position="409"/>
    </location>
</feature>
<keyword evidence="7" id="KW-0966">Cell projection</keyword>
<accession>A0A3Q2VSH4</accession>
<dbReference type="InterPro" id="IPR036322">
    <property type="entry name" value="WD40_repeat_dom_sf"/>
</dbReference>
<dbReference type="OMA" id="PDPVCLF"/>
<evidence type="ECO:0000256" key="8">
    <source>
        <dbReference type="PROSITE-ProRule" id="PRU00221"/>
    </source>
</evidence>
<evidence type="ECO:0000313" key="12">
    <source>
        <dbReference type="Proteomes" id="UP000264840"/>
    </source>
</evidence>
<evidence type="ECO:0000256" key="2">
    <source>
        <dbReference type="ARBA" id="ARBA00022490"/>
    </source>
</evidence>
<dbReference type="Gene3D" id="2.130.10.10">
    <property type="entry name" value="YVTN repeat-like/Quinoprotein amine dehydrogenase"/>
    <property type="match status" value="1"/>
</dbReference>
<dbReference type="PANTHER" id="PTHR14885:SF3">
    <property type="entry name" value="CILIA- AND FLAGELLA-ASSOCIATED PROTEIN 44"/>
    <property type="match status" value="1"/>
</dbReference>